<dbReference type="Proteomes" id="UP000299084">
    <property type="component" value="Unassembled WGS sequence"/>
</dbReference>
<evidence type="ECO:0000256" key="3">
    <source>
        <dbReference type="SAM" id="SignalP"/>
    </source>
</evidence>
<keyword evidence="3" id="KW-0732">Signal</keyword>
<dbReference type="GO" id="GO:0005783">
    <property type="term" value="C:endoplasmic reticulum"/>
    <property type="evidence" value="ECO:0007669"/>
    <property type="project" value="TreeGrafter"/>
</dbReference>
<dbReference type="GO" id="GO:0030133">
    <property type="term" value="C:transport vesicle"/>
    <property type="evidence" value="ECO:0007669"/>
    <property type="project" value="UniProtKB-SubCell"/>
</dbReference>
<feature type="domain" description="RESP18" evidence="4">
    <location>
        <begin position="37"/>
        <end position="139"/>
    </location>
</feature>
<protein>
    <submittedName>
        <fullName evidence="5">Regulated endocrine-specific protein 18</fullName>
    </submittedName>
</protein>
<dbReference type="Pfam" id="PF14948">
    <property type="entry name" value="RESP18"/>
    <property type="match status" value="1"/>
</dbReference>
<comment type="caution">
    <text evidence="5">The sequence shown here is derived from an EMBL/GenBank/DDBJ whole genome shotgun (WGS) entry which is preliminary data.</text>
</comment>
<name>A0A5N4E6T2_CAMDR</name>
<dbReference type="EMBL" id="JWIN03000005">
    <property type="protein sequence ID" value="KAB1279181.1"/>
    <property type="molecule type" value="Genomic_DNA"/>
</dbReference>
<reference evidence="5 6" key="1">
    <citation type="journal article" date="2019" name="Mol. Ecol. Resour.">
        <title>Improving Illumina assemblies with Hi-C and long reads: an example with the North African dromedary.</title>
        <authorList>
            <person name="Elbers J.P."/>
            <person name="Rogers M.F."/>
            <person name="Perelman P.L."/>
            <person name="Proskuryakova A.A."/>
            <person name="Serdyukova N.A."/>
            <person name="Johnson W.E."/>
            <person name="Horin P."/>
            <person name="Corander J."/>
            <person name="Murphy D."/>
            <person name="Burger P.A."/>
        </authorList>
    </citation>
    <scope>NUCLEOTIDE SEQUENCE [LARGE SCALE GENOMIC DNA]</scope>
    <source>
        <strain evidence="5">Drom800</strain>
        <tissue evidence="5">Blood</tissue>
    </source>
</reference>
<keyword evidence="6" id="KW-1185">Reference proteome</keyword>
<gene>
    <name evidence="5" type="ORF">Cadr_000007385</name>
</gene>
<evidence type="ECO:0000313" key="6">
    <source>
        <dbReference type="Proteomes" id="UP000299084"/>
    </source>
</evidence>
<evidence type="ECO:0000259" key="4">
    <source>
        <dbReference type="Pfam" id="PF14948"/>
    </source>
</evidence>
<dbReference type="PANTHER" id="PTHR17314:SF0">
    <property type="entry name" value="REGULATED ENDOCRINE-SPECIFIC PROTEIN 18"/>
    <property type="match status" value="1"/>
</dbReference>
<dbReference type="AlphaFoldDB" id="A0A5N4E6T2"/>
<keyword evidence="2" id="KW-0968">Cytoplasmic vesicle</keyword>
<evidence type="ECO:0000256" key="1">
    <source>
        <dbReference type="ARBA" id="ARBA00004398"/>
    </source>
</evidence>
<proteinExistence type="predicted"/>
<dbReference type="PANTHER" id="PTHR17314">
    <property type="entry name" value="REGULATED ENDOCRINE SPECIFIC PROTEIN 18"/>
    <property type="match status" value="1"/>
</dbReference>
<sequence>MQCLLWPGGSRGLWLLLCFLLLNSRPGGCSDIGGHDGQSQVGVGQLWSLQGFTTPVFQHLQVFFQQIVPQGLFWKDDMTQNVMIQKMGHISKLHPQDPCMRVGQAAFPTKTTGMRGKQEEKLRLLFPKSPMAKVNKDQCFTSRVVSKALKQEVANPVKTTFGCPNKRLRGMMQVLRASKGEMIYSIMKKN</sequence>
<dbReference type="InterPro" id="IPR029403">
    <property type="entry name" value="RESP18_dom"/>
</dbReference>
<dbReference type="STRING" id="9838.ENSCDRP00005001469"/>
<feature type="signal peptide" evidence="3">
    <location>
        <begin position="1"/>
        <end position="29"/>
    </location>
</feature>
<dbReference type="SMART" id="SM01305">
    <property type="entry name" value="RESP18"/>
    <property type="match status" value="1"/>
</dbReference>
<comment type="subcellular location">
    <subcellularLocation>
        <location evidence="1">Cytoplasmic vesicle</location>
        <location evidence="1">Secretory vesicle</location>
    </subcellularLocation>
</comment>
<feature type="chain" id="PRO_5024419151" evidence="3">
    <location>
        <begin position="30"/>
        <end position="190"/>
    </location>
</feature>
<evidence type="ECO:0000256" key="2">
    <source>
        <dbReference type="ARBA" id="ARBA00023329"/>
    </source>
</evidence>
<accession>A0A5N4E6T2</accession>
<evidence type="ECO:0000313" key="5">
    <source>
        <dbReference type="EMBL" id="KAB1279181.1"/>
    </source>
</evidence>
<organism evidence="5 6">
    <name type="scientific">Camelus dromedarius</name>
    <name type="common">Dromedary</name>
    <name type="synonym">Arabian camel</name>
    <dbReference type="NCBI Taxonomy" id="9838"/>
    <lineage>
        <taxon>Eukaryota</taxon>
        <taxon>Metazoa</taxon>
        <taxon>Chordata</taxon>
        <taxon>Craniata</taxon>
        <taxon>Vertebrata</taxon>
        <taxon>Euteleostomi</taxon>
        <taxon>Mammalia</taxon>
        <taxon>Eutheria</taxon>
        <taxon>Laurasiatheria</taxon>
        <taxon>Artiodactyla</taxon>
        <taxon>Tylopoda</taxon>
        <taxon>Camelidae</taxon>
        <taxon>Camelus</taxon>
    </lineage>
</organism>
<dbReference type="InterPro" id="IPR024833">
    <property type="entry name" value="RESP18"/>
</dbReference>